<proteinExistence type="inferred from homology"/>
<reference evidence="9 10" key="1">
    <citation type="submission" date="2016-10" db="EMBL/GenBank/DDBJ databases">
        <authorList>
            <person name="Varghese N."/>
            <person name="Submissions S."/>
        </authorList>
    </citation>
    <scope>NUCLEOTIDE SEQUENCE [LARGE SCALE GENOMIC DNA]</scope>
    <source>
        <strain evidence="9 10">IBRC-M10081</strain>
    </source>
</reference>
<feature type="transmembrane region" description="Helical" evidence="7">
    <location>
        <begin position="356"/>
        <end position="373"/>
    </location>
</feature>
<keyword evidence="3" id="KW-1003">Cell membrane</keyword>
<dbReference type="EMBL" id="FOIT01000004">
    <property type="protein sequence ID" value="SEW07762.1"/>
    <property type="molecule type" value="Genomic_DNA"/>
</dbReference>
<feature type="transmembrane region" description="Helical" evidence="7">
    <location>
        <begin position="302"/>
        <end position="324"/>
    </location>
</feature>
<dbReference type="OrthoDB" id="9782006at2"/>
<dbReference type="PROSITE" id="PS50156">
    <property type="entry name" value="SSD"/>
    <property type="match status" value="1"/>
</dbReference>
<dbReference type="RefSeq" id="WP_091475377.1">
    <property type="nucleotide sequence ID" value="NZ_FOIT01000004.1"/>
</dbReference>
<feature type="domain" description="SSD" evidence="8">
    <location>
        <begin position="752"/>
        <end position="916"/>
    </location>
</feature>
<feature type="transmembrane region" description="Helical" evidence="7">
    <location>
        <begin position="858"/>
        <end position="880"/>
    </location>
</feature>
<dbReference type="AlphaFoldDB" id="A0A662Z428"/>
<gene>
    <name evidence="9" type="ORF">SAMN05192557_1517</name>
</gene>
<dbReference type="SUPFAM" id="SSF58104">
    <property type="entry name" value="Methyl-accepting chemotaxis protein (MCP) signaling domain"/>
    <property type="match status" value="1"/>
</dbReference>
<keyword evidence="10" id="KW-1185">Reference proteome</keyword>
<dbReference type="Gene3D" id="1.20.1170.10">
    <property type="match status" value="1"/>
</dbReference>
<evidence type="ECO:0000256" key="2">
    <source>
        <dbReference type="ARBA" id="ARBA00010157"/>
    </source>
</evidence>
<evidence type="ECO:0000256" key="4">
    <source>
        <dbReference type="ARBA" id="ARBA00022692"/>
    </source>
</evidence>
<evidence type="ECO:0000256" key="1">
    <source>
        <dbReference type="ARBA" id="ARBA00004651"/>
    </source>
</evidence>
<feature type="transmembrane region" description="Helical" evidence="7">
    <location>
        <begin position="886"/>
        <end position="917"/>
    </location>
</feature>
<evidence type="ECO:0000256" key="5">
    <source>
        <dbReference type="ARBA" id="ARBA00022989"/>
    </source>
</evidence>
<dbReference type="Gene3D" id="1.20.1640.10">
    <property type="entry name" value="Multidrug efflux transporter AcrB transmembrane domain"/>
    <property type="match status" value="2"/>
</dbReference>
<evidence type="ECO:0000256" key="7">
    <source>
        <dbReference type="SAM" id="Phobius"/>
    </source>
</evidence>
<sequence>MKRILQFRWLFSIILIIGAGAAFYYSPDLTELAAEKGDIQLPDGAPSEDARQYLESIGDDTEVMSLVLEFEDSTSDHQASIETYIDDISSIEDIENVTNPFDIDADLRSNMVNEDAGVVIIPMEYTGNAVYILDKASEIEQLNSTDAEVSMTSAELVQRTVEEDAMDGIRSTEMFTLIIVVAVLIIMFRSLVTPIVPVIVVGVAYLIGQSFVGWFVEWFGFPISPQTQSFLIVILFGIGTDYCILLLNRFKEELYSHDKKEAVLNTFKTGGKTVFISGISGAIVFGVLYFANFEIYRSAVGVAVGILFLLIALYTILPLLMTLFGKYIFWPNTKITSVKESKLWTPLGMFSIKHPTRVIFIVVALLAVSSYFYNEDVNFNAIEEISDTHSAVHATHVINENFDQGQLFPVEVIVKPNDTLMTPSTLTQIETLAETISQIEAVQEVQTFTRPAGEAIEEFGVLYQIDMMADGITEMDEGVAEITDGLTEINDGLGEISTGLGEMEEGLSEIETGLTDAVTSLNEGVPEGDTQDESEEGLGTLQTSVEQIEQSLSEINEYLTFSGDIYGVAEQLEQVQVGLLEVAEGIGAANEEITAAQEDMGGLDELDTGLTEAAEGLEEIGAGLTEIETNLEEVTTGIDEMIDGLDEMSQGFADMTTAIDDISENDAITGSGINIPEDYYTDEALQDAMDHYVYNDEAMRLDVVLALDPYTREAMEALDEIEATVETELVRLGIEDSDVYYTGVSSVNRDLDNVSSADYTRVVTIFIITLFVILAVLFQSFILPIYMIGSIFITYFASVTFSSWLLGLLGFGDFNWAVPFFSLIIFAALGIDYSIFVIDRFTEELKQHSVREAIEIAVRKMGVIVITAVIILSGTFAALFPSGITILIQVASVIIFALLFYAFIVLPLLIPAFVVTFNKGNWWPFKEPYADEKKNEYYSW</sequence>
<keyword evidence="4 7" id="KW-0812">Transmembrane</keyword>
<dbReference type="PANTHER" id="PTHR33406:SF6">
    <property type="entry name" value="MEMBRANE PROTEIN YDGH-RELATED"/>
    <property type="match status" value="1"/>
</dbReference>
<feature type="transmembrane region" description="Helical" evidence="7">
    <location>
        <begin position="195"/>
        <end position="216"/>
    </location>
</feature>
<feature type="transmembrane region" description="Helical" evidence="7">
    <location>
        <begin position="759"/>
        <end position="778"/>
    </location>
</feature>
<keyword evidence="6 7" id="KW-0472">Membrane</keyword>
<evidence type="ECO:0000313" key="9">
    <source>
        <dbReference type="EMBL" id="SEW07762.1"/>
    </source>
</evidence>
<dbReference type="InterPro" id="IPR004869">
    <property type="entry name" value="MMPL_dom"/>
</dbReference>
<evidence type="ECO:0000313" key="10">
    <source>
        <dbReference type="Proteomes" id="UP000243605"/>
    </source>
</evidence>
<dbReference type="PANTHER" id="PTHR33406">
    <property type="entry name" value="MEMBRANE PROTEIN MJ1562-RELATED"/>
    <property type="match status" value="1"/>
</dbReference>
<dbReference type="SUPFAM" id="SSF82866">
    <property type="entry name" value="Multidrug efflux transporter AcrB transmembrane domain"/>
    <property type="match status" value="2"/>
</dbReference>
<feature type="transmembrane region" description="Helical" evidence="7">
    <location>
        <begin position="169"/>
        <end position="188"/>
    </location>
</feature>
<feature type="transmembrane region" description="Helical" evidence="7">
    <location>
        <begin position="269"/>
        <end position="290"/>
    </location>
</feature>
<dbReference type="Pfam" id="PF03176">
    <property type="entry name" value="MMPL"/>
    <property type="match status" value="2"/>
</dbReference>
<evidence type="ECO:0000256" key="3">
    <source>
        <dbReference type="ARBA" id="ARBA00022475"/>
    </source>
</evidence>
<dbReference type="InterPro" id="IPR050545">
    <property type="entry name" value="Mycobact_MmpL"/>
</dbReference>
<feature type="transmembrane region" description="Helical" evidence="7">
    <location>
        <begin position="785"/>
        <end position="810"/>
    </location>
</feature>
<dbReference type="InterPro" id="IPR000731">
    <property type="entry name" value="SSD"/>
</dbReference>
<name>A0A662Z428_9STAP</name>
<feature type="transmembrane region" description="Helical" evidence="7">
    <location>
        <begin position="816"/>
        <end position="838"/>
    </location>
</feature>
<evidence type="ECO:0000259" key="8">
    <source>
        <dbReference type="PROSITE" id="PS50156"/>
    </source>
</evidence>
<comment type="similarity">
    <text evidence="2">Belongs to the resistance-nodulation-cell division (RND) (TC 2.A.6) family. MmpL subfamily.</text>
</comment>
<feature type="transmembrane region" description="Helical" evidence="7">
    <location>
        <begin position="7"/>
        <end position="25"/>
    </location>
</feature>
<keyword evidence="5 7" id="KW-1133">Transmembrane helix</keyword>
<dbReference type="GO" id="GO:0005886">
    <property type="term" value="C:plasma membrane"/>
    <property type="evidence" value="ECO:0007669"/>
    <property type="project" value="UniProtKB-SubCell"/>
</dbReference>
<evidence type="ECO:0000256" key="6">
    <source>
        <dbReference type="ARBA" id="ARBA00023136"/>
    </source>
</evidence>
<comment type="subcellular location">
    <subcellularLocation>
        <location evidence="1">Cell membrane</location>
        <topology evidence="1">Multi-pass membrane protein</topology>
    </subcellularLocation>
</comment>
<protein>
    <submittedName>
        <fullName evidence="9">Putative drug exporter of the RND superfamily</fullName>
    </submittedName>
</protein>
<organism evidence="9 10">
    <name type="scientific">Aliicoccus persicus</name>
    <dbReference type="NCBI Taxonomy" id="930138"/>
    <lineage>
        <taxon>Bacteria</taxon>
        <taxon>Bacillati</taxon>
        <taxon>Bacillota</taxon>
        <taxon>Bacilli</taxon>
        <taxon>Bacillales</taxon>
        <taxon>Staphylococcaceae</taxon>
        <taxon>Aliicoccus</taxon>
    </lineage>
</organism>
<accession>A0A662Z428</accession>
<dbReference type="Proteomes" id="UP000243605">
    <property type="component" value="Unassembled WGS sequence"/>
</dbReference>